<dbReference type="GeneID" id="34618538"/>
<evidence type="ECO:0000256" key="1">
    <source>
        <dbReference type="SAM" id="MobiDB-lite"/>
    </source>
</evidence>
<feature type="region of interest" description="Disordered" evidence="1">
    <location>
        <begin position="1"/>
        <end position="29"/>
    </location>
</feature>
<dbReference type="InterPro" id="IPR022086">
    <property type="entry name" value="IMCp"/>
</dbReference>
<reference evidence="3" key="1">
    <citation type="submission" date="2025-08" db="UniProtKB">
        <authorList>
            <consortium name="RefSeq"/>
        </authorList>
    </citation>
    <scope>IDENTIFICATION</scope>
</reference>
<dbReference type="AlphaFoldDB" id="A0A6P6S148"/>
<evidence type="ECO:0000313" key="3">
    <source>
        <dbReference type="RefSeq" id="XP_026193843.1"/>
    </source>
</evidence>
<evidence type="ECO:0000313" key="2">
    <source>
        <dbReference type="Proteomes" id="UP000515125"/>
    </source>
</evidence>
<dbReference type="OrthoDB" id="371494at2759"/>
<keyword evidence="2" id="KW-1185">Reference proteome</keyword>
<feature type="region of interest" description="Disordered" evidence="1">
    <location>
        <begin position="180"/>
        <end position="275"/>
    </location>
</feature>
<organism evidence="2 3">
    <name type="scientific">Cyclospora cayetanensis</name>
    <dbReference type="NCBI Taxonomy" id="88456"/>
    <lineage>
        <taxon>Eukaryota</taxon>
        <taxon>Sar</taxon>
        <taxon>Alveolata</taxon>
        <taxon>Apicomplexa</taxon>
        <taxon>Conoidasida</taxon>
        <taxon>Coccidia</taxon>
        <taxon>Eucoccidiorida</taxon>
        <taxon>Eimeriorina</taxon>
        <taxon>Eimeriidae</taxon>
        <taxon>Cyclospora</taxon>
    </lineage>
</organism>
<sequence length="275" mass="30599">MKPESQVPSSFNGFPGRSGLQGNPPPGATVLQPIVEERVREVVKERVENRYIEVPQVYYVEKVVEVPREVPEEKIVRVVKPVKKEVIKYVKKPVYVDKFVEVPEIKYVDKIIEVPRYAIKEKIVEVPKILVIERIIPVLKSYRKEQVVSVEPEAQRGRAKPVPLCWQIPFGGALAPELDATHRNQPRGQPNDRVPKTQALPPLWGPEALSTSSPVTHVPGLRRDPSDMPPRQGSFATEATAVRKSASGPPFAVGPPQLGTPSPHLLHENTASSIN</sequence>
<dbReference type="Pfam" id="PF12314">
    <property type="entry name" value="IMCp"/>
    <property type="match status" value="1"/>
</dbReference>
<name>A0A6P6S148_9EIME</name>
<protein>
    <submittedName>
        <fullName evidence="3">Uncharacterized protein LOC34618538</fullName>
    </submittedName>
</protein>
<proteinExistence type="predicted"/>
<gene>
    <name evidence="3" type="primary">LOC34618538</name>
</gene>
<feature type="compositionally biased region" description="Polar residues" evidence="1">
    <location>
        <begin position="1"/>
        <end position="12"/>
    </location>
</feature>
<dbReference type="Proteomes" id="UP000515125">
    <property type="component" value="Unplaced"/>
</dbReference>
<dbReference type="RefSeq" id="XP_026193843.1">
    <property type="nucleotide sequence ID" value="XM_026338058.1"/>
</dbReference>
<accession>A0A6P6S148</accession>